<keyword evidence="7" id="KW-0653">Protein transport</keyword>
<dbReference type="Pfam" id="PF02472">
    <property type="entry name" value="ExbD"/>
    <property type="match status" value="1"/>
</dbReference>
<dbReference type="PANTHER" id="PTHR30558">
    <property type="entry name" value="EXBD MEMBRANE COMPONENT OF PMF-DRIVEN MACROMOLECULE IMPORT SYSTEM"/>
    <property type="match status" value="1"/>
</dbReference>
<comment type="subcellular location">
    <subcellularLocation>
        <location evidence="1">Cell membrane</location>
        <topology evidence="1">Single-pass membrane protein</topology>
    </subcellularLocation>
    <subcellularLocation>
        <location evidence="7">Cell membrane</location>
        <topology evidence="7">Single-pass type II membrane protein</topology>
    </subcellularLocation>
</comment>
<dbReference type="AlphaFoldDB" id="A0AAE3TDT4"/>
<dbReference type="PANTHER" id="PTHR30558:SF7">
    <property type="entry name" value="TOL-PAL SYSTEM PROTEIN TOLR"/>
    <property type="match status" value="1"/>
</dbReference>
<comment type="caution">
    <text evidence="9">The sequence shown here is derived from an EMBL/GenBank/DDBJ whole genome shotgun (WGS) entry which is preliminary data.</text>
</comment>
<protein>
    <submittedName>
        <fullName evidence="9">Biopolymer transporter ExbD</fullName>
    </submittedName>
</protein>
<keyword evidence="10" id="KW-1185">Reference proteome</keyword>
<dbReference type="GO" id="GO:0015031">
    <property type="term" value="P:protein transport"/>
    <property type="evidence" value="ECO:0007669"/>
    <property type="project" value="UniProtKB-KW"/>
</dbReference>
<keyword evidence="7" id="KW-0813">Transport</keyword>
<evidence type="ECO:0000313" key="9">
    <source>
        <dbReference type="EMBL" id="MDF1613305.1"/>
    </source>
</evidence>
<evidence type="ECO:0000256" key="3">
    <source>
        <dbReference type="ARBA" id="ARBA00022475"/>
    </source>
</evidence>
<dbReference type="RefSeq" id="WP_321537078.1">
    <property type="nucleotide sequence ID" value="NZ_JARGDL010000038.1"/>
</dbReference>
<evidence type="ECO:0000256" key="2">
    <source>
        <dbReference type="ARBA" id="ARBA00005811"/>
    </source>
</evidence>
<accession>A0AAE3TDT4</accession>
<evidence type="ECO:0000256" key="8">
    <source>
        <dbReference type="SAM" id="Phobius"/>
    </source>
</evidence>
<evidence type="ECO:0000256" key="4">
    <source>
        <dbReference type="ARBA" id="ARBA00022692"/>
    </source>
</evidence>
<keyword evidence="4 7" id="KW-0812">Transmembrane</keyword>
<evidence type="ECO:0000256" key="7">
    <source>
        <dbReference type="RuleBase" id="RU003879"/>
    </source>
</evidence>
<evidence type="ECO:0000256" key="6">
    <source>
        <dbReference type="ARBA" id="ARBA00023136"/>
    </source>
</evidence>
<evidence type="ECO:0000313" key="10">
    <source>
        <dbReference type="Proteomes" id="UP001221302"/>
    </source>
</evidence>
<feature type="transmembrane region" description="Helical" evidence="8">
    <location>
        <begin position="22"/>
        <end position="42"/>
    </location>
</feature>
<organism evidence="9 10">
    <name type="scientific">Stygiobacter electus</name>
    <dbReference type="NCBI Taxonomy" id="3032292"/>
    <lineage>
        <taxon>Bacteria</taxon>
        <taxon>Pseudomonadati</taxon>
        <taxon>Ignavibacteriota</taxon>
        <taxon>Ignavibacteria</taxon>
        <taxon>Ignavibacteriales</taxon>
        <taxon>Melioribacteraceae</taxon>
        <taxon>Stygiobacter</taxon>
    </lineage>
</organism>
<dbReference type="Gene3D" id="3.30.420.270">
    <property type="match status" value="1"/>
</dbReference>
<dbReference type="InterPro" id="IPR003400">
    <property type="entry name" value="ExbD"/>
</dbReference>
<dbReference type="GO" id="GO:0022857">
    <property type="term" value="F:transmembrane transporter activity"/>
    <property type="evidence" value="ECO:0007669"/>
    <property type="project" value="InterPro"/>
</dbReference>
<sequence>MRRNKIDEKEFSDINITPLTDVVMVLLLIFMIASPFLIVGAFKVKLPKATTAESVNNKSIEVFLDSSNKIYLDNKNITMPELLLQIQLKLKINPEQSVIIKADKEVFHGNFISLLDELKKAGVTKFLIGTSKKEQ</sequence>
<keyword evidence="3" id="KW-1003">Cell membrane</keyword>
<dbReference type="EMBL" id="JARGDL010000038">
    <property type="protein sequence ID" value="MDF1613305.1"/>
    <property type="molecule type" value="Genomic_DNA"/>
</dbReference>
<evidence type="ECO:0000256" key="1">
    <source>
        <dbReference type="ARBA" id="ARBA00004162"/>
    </source>
</evidence>
<reference evidence="9" key="1">
    <citation type="submission" date="2023-03" db="EMBL/GenBank/DDBJ databases">
        <title>Stygiobacter electus gen. nov., sp. nov., facultatively anaerobic thermotolerant bacterium of the class Ignavibacteria from a well of Yessentuki mineral water deposit.</title>
        <authorList>
            <person name="Podosokorskaya O.A."/>
            <person name="Elcheninov A.G."/>
            <person name="Petrova N.F."/>
            <person name="Zavarzina D.G."/>
            <person name="Kublanov I.V."/>
            <person name="Merkel A.Y."/>
        </authorList>
    </citation>
    <scope>NUCLEOTIDE SEQUENCE</scope>
    <source>
        <strain evidence="9">09-Me</strain>
    </source>
</reference>
<dbReference type="GO" id="GO:0005886">
    <property type="term" value="C:plasma membrane"/>
    <property type="evidence" value="ECO:0007669"/>
    <property type="project" value="UniProtKB-SubCell"/>
</dbReference>
<evidence type="ECO:0000256" key="5">
    <source>
        <dbReference type="ARBA" id="ARBA00022989"/>
    </source>
</evidence>
<keyword evidence="6 8" id="KW-0472">Membrane</keyword>
<keyword evidence="5 8" id="KW-1133">Transmembrane helix</keyword>
<comment type="similarity">
    <text evidence="2 7">Belongs to the ExbD/TolR family.</text>
</comment>
<dbReference type="Proteomes" id="UP001221302">
    <property type="component" value="Unassembled WGS sequence"/>
</dbReference>
<name>A0AAE3TDT4_9BACT</name>
<gene>
    <name evidence="9" type="ORF">P0M35_14190</name>
</gene>
<proteinExistence type="inferred from homology"/>